<protein>
    <submittedName>
        <fullName evidence="1">Predicted protein</fullName>
    </submittedName>
</protein>
<gene>
    <name evidence="1" type="ORF">ARALYDRAFT_684322</name>
</gene>
<accession>D7MMK7</accession>
<name>D7MMK7_ARALL</name>
<dbReference type="EMBL" id="GL348720">
    <property type="protein sequence ID" value="EFH40178.1"/>
    <property type="molecule type" value="Genomic_DNA"/>
</dbReference>
<dbReference type="HOGENOM" id="CLU_2174455_0_0_1"/>
<sequence length="110" mass="12792">MKAIGKIGRKFEGFVPLTRRWLSSSLEDGRKYERLPNSKTSTNKLVSRCSKELSFTLQIVRIDIKLANEDVTMIALHPRISQPLKFLLTEMVTKTVLKQQVHKFNHRVIR</sequence>
<reference evidence="2" key="1">
    <citation type="journal article" date="2011" name="Nat. Genet.">
        <title>The Arabidopsis lyrata genome sequence and the basis of rapid genome size change.</title>
        <authorList>
            <person name="Hu T.T."/>
            <person name="Pattyn P."/>
            <person name="Bakker E.G."/>
            <person name="Cao J."/>
            <person name="Cheng J.-F."/>
            <person name="Clark R.M."/>
            <person name="Fahlgren N."/>
            <person name="Fawcett J.A."/>
            <person name="Grimwood J."/>
            <person name="Gundlach H."/>
            <person name="Haberer G."/>
            <person name="Hollister J.D."/>
            <person name="Ossowski S."/>
            <person name="Ottilar R.P."/>
            <person name="Salamov A.A."/>
            <person name="Schneeberger K."/>
            <person name="Spannagl M."/>
            <person name="Wang X."/>
            <person name="Yang L."/>
            <person name="Nasrallah M.E."/>
            <person name="Bergelson J."/>
            <person name="Carrington J.C."/>
            <person name="Gaut B.S."/>
            <person name="Schmutz J."/>
            <person name="Mayer K.F.X."/>
            <person name="Van de Peer Y."/>
            <person name="Grigoriev I.V."/>
            <person name="Nordborg M."/>
            <person name="Weigel D."/>
            <person name="Guo Y.-L."/>
        </authorList>
    </citation>
    <scope>NUCLEOTIDE SEQUENCE [LARGE SCALE GENOMIC DNA]</scope>
    <source>
        <strain evidence="2">cv. MN47</strain>
    </source>
</reference>
<dbReference type="Proteomes" id="UP000008694">
    <property type="component" value="Unassembled WGS sequence"/>
</dbReference>
<keyword evidence="2" id="KW-1185">Reference proteome</keyword>
<dbReference type="AlphaFoldDB" id="D7MMK7"/>
<evidence type="ECO:0000313" key="1">
    <source>
        <dbReference type="EMBL" id="EFH40178.1"/>
    </source>
</evidence>
<dbReference type="Gramene" id="Al_scaffold_0008_1142">
    <property type="protein sequence ID" value="Al_scaffold_0008_1142"/>
    <property type="gene ID" value="Al_scaffold_0008_1142"/>
</dbReference>
<proteinExistence type="predicted"/>
<evidence type="ECO:0000313" key="2">
    <source>
        <dbReference type="Proteomes" id="UP000008694"/>
    </source>
</evidence>
<organism evidence="2">
    <name type="scientific">Arabidopsis lyrata subsp. lyrata</name>
    <name type="common">Lyre-leaved rock-cress</name>
    <dbReference type="NCBI Taxonomy" id="81972"/>
    <lineage>
        <taxon>Eukaryota</taxon>
        <taxon>Viridiplantae</taxon>
        <taxon>Streptophyta</taxon>
        <taxon>Embryophyta</taxon>
        <taxon>Tracheophyta</taxon>
        <taxon>Spermatophyta</taxon>
        <taxon>Magnoliopsida</taxon>
        <taxon>eudicotyledons</taxon>
        <taxon>Gunneridae</taxon>
        <taxon>Pentapetalae</taxon>
        <taxon>rosids</taxon>
        <taxon>malvids</taxon>
        <taxon>Brassicales</taxon>
        <taxon>Brassicaceae</taxon>
        <taxon>Camelineae</taxon>
        <taxon>Arabidopsis</taxon>
    </lineage>
</organism>